<feature type="compositionally biased region" description="Low complexity" evidence="3">
    <location>
        <begin position="1"/>
        <end position="41"/>
    </location>
</feature>
<dbReference type="Gene3D" id="3.10.129.10">
    <property type="entry name" value="Hotdog Thioesterase"/>
    <property type="match status" value="1"/>
</dbReference>
<sequence length="228" mass="25520">MTKTTTNNTHTTNPHAHNHPNNTGTSNTLPNTPHPHNTLPNIPHADIPHTNNSHTNNPRTHNPHTHNLHANNTCVNNTSPNQSSGSLAYVHDLPTRVYVADTDFSGVVYHARYLEFFERGRSEFLRNIGCNNTQLASGARFASSTGEKLFFVVHRIDITYSRPAHIDDLLTVKTRLECVQGARFFMNQQIMRDNTLLAEAKVTLAIMNQAGKPRRLPKDLFSSTLVSK</sequence>
<evidence type="ECO:0000256" key="2">
    <source>
        <dbReference type="ARBA" id="ARBA00022801"/>
    </source>
</evidence>
<dbReference type="InterPro" id="IPR029069">
    <property type="entry name" value="HotDog_dom_sf"/>
</dbReference>
<dbReference type="FunFam" id="3.10.129.10:FF:000004">
    <property type="entry name" value="Tol-pal system-associated acyl-CoA thioesterase"/>
    <property type="match status" value="1"/>
</dbReference>
<dbReference type="Pfam" id="PF13279">
    <property type="entry name" value="4HBT_2"/>
    <property type="match status" value="1"/>
</dbReference>
<evidence type="ECO:0000313" key="4">
    <source>
        <dbReference type="EMBL" id="CBI82978.1"/>
    </source>
</evidence>
<dbReference type="InterPro" id="IPR006684">
    <property type="entry name" value="YbgC/YbaW"/>
</dbReference>
<accession>E6Z1J0</accession>
<dbReference type="NCBIfam" id="TIGR00051">
    <property type="entry name" value="YbgC/FadM family acyl-CoA thioesterase"/>
    <property type="match status" value="1"/>
</dbReference>
<evidence type="ECO:0000256" key="1">
    <source>
        <dbReference type="ARBA" id="ARBA00005953"/>
    </source>
</evidence>
<dbReference type="EMBL" id="FN645524">
    <property type="protein sequence ID" value="CBI82978.1"/>
    <property type="molecule type" value="Genomic_DNA"/>
</dbReference>
<feature type="compositionally biased region" description="Low complexity" evidence="3">
    <location>
        <begin position="48"/>
        <end position="60"/>
    </location>
</feature>
<feature type="compositionally biased region" description="Polar residues" evidence="3">
    <location>
        <begin position="70"/>
        <end position="79"/>
    </location>
</feature>
<dbReference type="EC" id="3.1.2.-" evidence="4"/>
<gene>
    <name evidence="4" type="ORF">BARSC_190251</name>
</gene>
<reference evidence="4" key="1">
    <citation type="journal article" date="2011" name="PLoS Genet.">
        <title>Parallel evolution of a type IV secretion system in radiating lineages of the host-restricted bacterial pathogen Bartonella.</title>
        <authorList>
            <person name="Engel P."/>
            <person name="Salzburger W."/>
            <person name="Liesch M."/>
            <person name="Chang C.C."/>
            <person name="Maruyama S."/>
            <person name="Lanz C."/>
            <person name="Calteau A."/>
            <person name="Lajus A."/>
            <person name="Medigue C."/>
            <person name="Schuster S.C."/>
            <person name="Dehio C."/>
        </authorList>
    </citation>
    <scope>NUCLEOTIDE SEQUENCE</scope>
    <source>
        <strain evidence="4">R1</strain>
    </source>
</reference>
<protein>
    <submittedName>
        <fullName evidence="4">Putative enzyme</fullName>
        <ecNumber evidence="4">3.1.2.-</ecNumber>
    </submittedName>
</protein>
<name>E6Z1J0_BARSR</name>
<dbReference type="GO" id="GO:0047617">
    <property type="term" value="F:fatty acyl-CoA hydrolase activity"/>
    <property type="evidence" value="ECO:0007669"/>
    <property type="project" value="TreeGrafter"/>
</dbReference>
<evidence type="ECO:0000256" key="3">
    <source>
        <dbReference type="SAM" id="MobiDB-lite"/>
    </source>
</evidence>
<proteinExistence type="inferred from homology"/>
<dbReference type="SUPFAM" id="SSF54637">
    <property type="entry name" value="Thioesterase/thiol ester dehydrase-isomerase"/>
    <property type="match status" value="1"/>
</dbReference>
<comment type="similarity">
    <text evidence="1">Belongs to the 4-hydroxybenzoyl-CoA thioesterase family.</text>
</comment>
<dbReference type="InterPro" id="IPR050563">
    <property type="entry name" value="4-hydroxybenzoyl-CoA_TE"/>
</dbReference>
<dbReference type="PROSITE" id="PS01328">
    <property type="entry name" value="4HBCOA_THIOESTERASE"/>
    <property type="match status" value="1"/>
</dbReference>
<dbReference type="AlphaFoldDB" id="E6Z1J0"/>
<dbReference type="PANTHER" id="PTHR31793:SF37">
    <property type="entry name" value="ACYL-COA THIOESTER HYDROLASE YBGC"/>
    <property type="match status" value="1"/>
</dbReference>
<organism evidence="4">
    <name type="scientific">Bartonella schoenbuchensis (strain DSM 13525 / NCTC 13165 / R1)</name>
    <dbReference type="NCBI Taxonomy" id="687861"/>
    <lineage>
        <taxon>Bacteria</taxon>
        <taxon>Pseudomonadati</taxon>
        <taxon>Pseudomonadota</taxon>
        <taxon>Alphaproteobacteria</taxon>
        <taxon>Hyphomicrobiales</taxon>
        <taxon>Bartonellaceae</taxon>
        <taxon>Bartonella</taxon>
    </lineage>
</organism>
<dbReference type="PANTHER" id="PTHR31793">
    <property type="entry name" value="4-HYDROXYBENZOYL-COA THIOESTERASE FAMILY MEMBER"/>
    <property type="match status" value="1"/>
</dbReference>
<dbReference type="InterPro" id="IPR008272">
    <property type="entry name" value="HB-CoA_thioesterase_AS"/>
</dbReference>
<feature type="region of interest" description="Disordered" evidence="3">
    <location>
        <begin position="1"/>
        <end position="79"/>
    </location>
</feature>
<dbReference type="CDD" id="cd00586">
    <property type="entry name" value="4HBT"/>
    <property type="match status" value="1"/>
</dbReference>
<keyword evidence="2 4" id="KW-0378">Hydrolase</keyword>